<accession>A0A382XU08</accession>
<sequence length="139" mass="15790">MKNNVHYSKLTPISFLERSTYVYPNKPAIKYGDRSYTYQEFSDRVNKLAGALKSQGLKRGEKVGFLVPNIPEMLEGHFAPLKIGAVLVAINIRLSGREISYILNHSEAKILVFDSEYGDIIEKIKPELKNIKCFVQIVD</sequence>
<organism evidence="6">
    <name type="scientific">marine metagenome</name>
    <dbReference type="NCBI Taxonomy" id="408172"/>
    <lineage>
        <taxon>unclassified sequences</taxon>
        <taxon>metagenomes</taxon>
        <taxon>ecological metagenomes</taxon>
    </lineage>
</organism>
<dbReference type="SUPFAM" id="SSF56801">
    <property type="entry name" value="Acetyl-CoA synthetase-like"/>
    <property type="match status" value="1"/>
</dbReference>
<evidence type="ECO:0000256" key="2">
    <source>
        <dbReference type="ARBA" id="ARBA00022598"/>
    </source>
</evidence>
<comment type="similarity">
    <text evidence="1">Belongs to the ATP-dependent AMP-binding enzyme family.</text>
</comment>
<evidence type="ECO:0000256" key="3">
    <source>
        <dbReference type="ARBA" id="ARBA00022832"/>
    </source>
</evidence>
<dbReference type="Gene3D" id="3.40.50.980">
    <property type="match status" value="1"/>
</dbReference>
<dbReference type="GO" id="GO:0016874">
    <property type="term" value="F:ligase activity"/>
    <property type="evidence" value="ECO:0007669"/>
    <property type="project" value="UniProtKB-KW"/>
</dbReference>
<keyword evidence="4" id="KW-0443">Lipid metabolism</keyword>
<proteinExistence type="inferred from homology"/>
<evidence type="ECO:0000259" key="5">
    <source>
        <dbReference type="Pfam" id="PF00501"/>
    </source>
</evidence>
<dbReference type="AlphaFoldDB" id="A0A382XU08"/>
<reference evidence="6" key="1">
    <citation type="submission" date="2018-05" db="EMBL/GenBank/DDBJ databases">
        <authorList>
            <person name="Lanie J.A."/>
            <person name="Ng W.-L."/>
            <person name="Kazmierczak K.M."/>
            <person name="Andrzejewski T.M."/>
            <person name="Davidsen T.M."/>
            <person name="Wayne K.J."/>
            <person name="Tettelin H."/>
            <person name="Glass J.I."/>
            <person name="Rusch D."/>
            <person name="Podicherti R."/>
            <person name="Tsui H.-C.T."/>
            <person name="Winkler M.E."/>
        </authorList>
    </citation>
    <scope>NUCLEOTIDE SEQUENCE</scope>
</reference>
<dbReference type="InterPro" id="IPR000873">
    <property type="entry name" value="AMP-dep_synth/lig_dom"/>
</dbReference>
<dbReference type="EMBL" id="UINC01170342">
    <property type="protein sequence ID" value="SVD74339.1"/>
    <property type="molecule type" value="Genomic_DNA"/>
</dbReference>
<keyword evidence="2" id="KW-0436">Ligase</keyword>
<protein>
    <recommendedName>
        <fullName evidence="5">AMP-dependent synthetase/ligase domain-containing protein</fullName>
    </recommendedName>
</protein>
<keyword evidence="3" id="KW-0276">Fatty acid metabolism</keyword>
<dbReference type="PANTHER" id="PTHR43859:SF4">
    <property type="entry name" value="BUTANOATE--COA LIGASE AAE1-RELATED"/>
    <property type="match status" value="1"/>
</dbReference>
<feature type="domain" description="AMP-dependent synthetase/ligase" evidence="5">
    <location>
        <begin position="17"/>
        <end position="130"/>
    </location>
</feature>
<dbReference type="Pfam" id="PF00501">
    <property type="entry name" value="AMP-binding"/>
    <property type="match status" value="1"/>
</dbReference>
<name>A0A382XU08_9ZZZZ</name>
<dbReference type="PANTHER" id="PTHR43859">
    <property type="entry name" value="ACYL-ACTIVATING ENZYME"/>
    <property type="match status" value="1"/>
</dbReference>
<feature type="non-terminal residue" evidence="6">
    <location>
        <position position="139"/>
    </location>
</feature>
<evidence type="ECO:0000256" key="4">
    <source>
        <dbReference type="ARBA" id="ARBA00023098"/>
    </source>
</evidence>
<dbReference type="GO" id="GO:0006631">
    <property type="term" value="P:fatty acid metabolic process"/>
    <property type="evidence" value="ECO:0007669"/>
    <property type="project" value="UniProtKB-KW"/>
</dbReference>
<evidence type="ECO:0000256" key="1">
    <source>
        <dbReference type="ARBA" id="ARBA00006432"/>
    </source>
</evidence>
<evidence type="ECO:0000313" key="6">
    <source>
        <dbReference type="EMBL" id="SVD74339.1"/>
    </source>
</evidence>
<gene>
    <name evidence="6" type="ORF">METZ01_LOCUS427193</name>
</gene>